<keyword evidence="2" id="KW-1185">Reference proteome</keyword>
<dbReference type="AlphaFoldDB" id="A1ZWA6"/>
<organism evidence="1 2">
    <name type="scientific">Microscilla marina ATCC 23134</name>
    <dbReference type="NCBI Taxonomy" id="313606"/>
    <lineage>
        <taxon>Bacteria</taxon>
        <taxon>Pseudomonadati</taxon>
        <taxon>Bacteroidota</taxon>
        <taxon>Cytophagia</taxon>
        <taxon>Cytophagales</taxon>
        <taxon>Microscillaceae</taxon>
        <taxon>Microscilla</taxon>
    </lineage>
</organism>
<accession>A1ZWA6</accession>
<dbReference type="Proteomes" id="UP000004095">
    <property type="component" value="Unassembled WGS sequence"/>
</dbReference>
<reference evidence="1 2" key="1">
    <citation type="submission" date="2007-01" db="EMBL/GenBank/DDBJ databases">
        <authorList>
            <person name="Haygood M."/>
            <person name="Podell S."/>
            <person name="Anderson C."/>
            <person name="Hopkinson B."/>
            <person name="Roe K."/>
            <person name="Barbeau K."/>
            <person name="Gaasterland T."/>
            <person name="Ferriera S."/>
            <person name="Johnson J."/>
            <person name="Kravitz S."/>
            <person name="Beeson K."/>
            <person name="Sutton G."/>
            <person name="Rogers Y.-H."/>
            <person name="Friedman R."/>
            <person name="Frazier M."/>
            <person name="Venter J.C."/>
        </authorList>
    </citation>
    <scope>NUCLEOTIDE SEQUENCE [LARGE SCALE GENOMIC DNA]</scope>
    <source>
        <strain evidence="1 2">ATCC 23134</strain>
    </source>
</reference>
<sequence>MFENPRGYLLKNSGKYFLQSPEINTFIICHTQNATFLRVGI</sequence>
<dbReference type="EMBL" id="AAWS01000050">
    <property type="protein sequence ID" value="EAY25344.1"/>
    <property type="molecule type" value="Genomic_DNA"/>
</dbReference>
<evidence type="ECO:0000313" key="1">
    <source>
        <dbReference type="EMBL" id="EAY25344.1"/>
    </source>
</evidence>
<evidence type="ECO:0000313" key="2">
    <source>
        <dbReference type="Proteomes" id="UP000004095"/>
    </source>
</evidence>
<name>A1ZWA6_MICM2</name>
<protein>
    <submittedName>
        <fullName evidence="1">Uncharacterized protein</fullName>
    </submittedName>
</protein>
<proteinExistence type="predicted"/>
<gene>
    <name evidence="1" type="ORF">M23134_04525</name>
</gene>
<comment type="caution">
    <text evidence="1">The sequence shown here is derived from an EMBL/GenBank/DDBJ whole genome shotgun (WGS) entry which is preliminary data.</text>
</comment>